<dbReference type="SUPFAM" id="SSF52172">
    <property type="entry name" value="CheY-like"/>
    <property type="match status" value="1"/>
</dbReference>
<name>A0A0W8G4W3_9ZZZZ</name>
<dbReference type="PANTHER" id="PTHR44591:SF14">
    <property type="entry name" value="PROTEIN PILG"/>
    <property type="match status" value="1"/>
</dbReference>
<sequence length="131" mass="14817">MSIRILIVDDEPDFIETMVKRFTFRKMPVTAASSGIAALKLLETDSFDVVIMDVRMPGKDGIETLKEIKKRYPLTEVIMLTGHASVESGMRGMSLGAYDYVLKPVDFDELLEKVHKAHERKLLNEGRSTSR</sequence>
<dbReference type="EMBL" id="LNQE01000252">
    <property type="protein sequence ID" value="KUG28181.1"/>
    <property type="molecule type" value="Genomic_DNA"/>
</dbReference>
<dbReference type="Pfam" id="PF00072">
    <property type="entry name" value="Response_reg"/>
    <property type="match status" value="1"/>
</dbReference>
<proteinExistence type="predicted"/>
<dbReference type="GO" id="GO:0000160">
    <property type="term" value="P:phosphorelay signal transduction system"/>
    <property type="evidence" value="ECO:0007669"/>
    <property type="project" value="UniProtKB-KW"/>
</dbReference>
<reference evidence="4" key="1">
    <citation type="journal article" date="2015" name="Proc. Natl. Acad. Sci. U.S.A.">
        <title>Networks of energetic and metabolic interactions define dynamics in microbial communities.</title>
        <authorList>
            <person name="Embree M."/>
            <person name="Liu J.K."/>
            <person name="Al-Bassam M.M."/>
            <person name="Zengler K."/>
        </authorList>
    </citation>
    <scope>NUCLEOTIDE SEQUENCE</scope>
</reference>
<evidence type="ECO:0000256" key="1">
    <source>
        <dbReference type="ARBA" id="ARBA00022553"/>
    </source>
</evidence>
<dbReference type="Gene3D" id="3.40.50.2300">
    <property type="match status" value="1"/>
</dbReference>
<organism evidence="4">
    <name type="scientific">hydrocarbon metagenome</name>
    <dbReference type="NCBI Taxonomy" id="938273"/>
    <lineage>
        <taxon>unclassified sequences</taxon>
        <taxon>metagenomes</taxon>
        <taxon>ecological metagenomes</taxon>
    </lineage>
</organism>
<accession>A0A0W8G4W3</accession>
<evidence type="ECO:0000256" key="2">
    <source>
        <dbReference type="ARBA" id="ARBA00023012"/>
    </source>
</evidence>
<keyword evidence="2" id="KW-0902">Two-component regulatory system</keyword>
<dbReference type="SMART" id="SM00448">
    <property type="entry name" value="REC"/>
    <property type="match status" value="1"/>
</dbReference>
<evidence type="ECO:0000313" key="4">
    <source>
        <dbReference type="EMBL" id="KUG28181.1"/>
    </source>
</evidence>
<dbReference type="AlphaFoldDB" id="A0A0W8G4W3"/>
<dbReference type="InterPro" id="IPR011006">
    <property type="entry name" value="CheY-like_superfamily"/>
</dbReference>
<keyword evidence="1" id="KW-0597">Phosphoprotein</keyword>
<protein>
    <submittedName>
        <fullName evidence="4">Response regulator receiver protein</fullName>
    </submittedName>
</protein>
<gene>
    <name evidence="4" type="ORF">ASZ90_001955</name>
</gene>
<evidence type="ECO:0000259" key="3">
    <source>
        <dbReference type="PROSITE" id="PS50110"/>
    </source>
</evidence>
<feature type="domain" description="Response regulatory" evidence="3">
    <location>
        <begin position="4"/>
        <end position="118"/>
    </location>
</feature>
<comment type="caution">
    <text evidence="4">The sequence shown here is derived from an EMBL/GenBank/DDBJ whole genome shotgun (WGS) entry which is preliminary data.</text>
</comment>
<dbReference type="PANTHER" id="PTHR44591">
    <property type="entry name" value="STRESS RESPONSE REGULATOR PROTEIN 1"/>
    <property type="match status" value="1"/>
</dbReference>
<dbReference type="InterPro" id="IPR001789">
    <property type="entry name" value="Sig_transdc_resp-reg_receiver"/>
</dbReference>
<dbReference type="PROSITE" id="PS50110">
    <property type="entry name" value="RESPONSE_REGULATORY"/>
    <property type="match status" value="1"/>
</dbReference>
<dbReference type="InterPro" id="IPR050595">
    <property type="entry name" value="Bact_response_regulator"/>
</dbReference>